<proteinExistence type="predicted"/>
<reference evidence="1" key="1">
    <citation type="submission" date="2018-05" db="EMBL/GenBank/DDBJ databases">
        <title>Draft genome of Mucuna pruriens seed.</title>
        <authorList>
            <person name="Nnadi N.E."/>
            <person name="Vos R."/>
            <person name="Hasami M.H."/>
            <person name="Devisetty U.K."/>
            <person name="Aguiy J.C."/>
        </authorList>
    </citation>
    <scope>NUCLEOTIDE SEQUENCE [LARGE SCALE GENOMIC DNA]</scope>
    <source>
        <strain evidence="1">JCA_2017</strain>
    </source>
</reference>
<name>A0A371GUJ8_MUCPR</name>
<organism evidence="1 2">
    <name type="scientific">Mucuna pruriens</name>
    <name type="common">Velvet bean</name>
    <name type="synonym">Dolichos pruriens</name>
    <dbReference type="NCBI Taxonomy" id="157652"/>
    <lineage>
        <taxon>Eukaryota</taxon>
        <taxon>Viridiplantae</taxon>
        <taxon>Streptophyta</taxon>
        <taxon>Embryophyta</taxon>
        <taxon>Tracheophyta</taxon>
        <taxon>Spermatophyta</taxon>
        <taxon>Magnoliopsida</taxon>
        <taxon>eudicotyledons</taxon>
        <taxon>Gunneridae</taxon>
        <taxon>Pentapetalae</taxon>
        <taxon>rosids</taxon>
        <taxon>fabids</taxon>
        <taxon>Fabales</taxon>
        <taxon>Fabaceae</taxon>
        <taxon>Papilionoideae</taxon>
        <taxon>50 kb inversion clade</taxon>
        <taxon>NPAAA clade</taxon>
        <taxon>indigoferoid/millettioid clade</taxon>
        <taxon>Phaseoleae</taxon>
        <taxon>Mucuna</taxon>
    </lineage>
</organism>
<dbReference type="Proteomes" id="UP000257109">
    <property type="component" value="Unassembled WGS sequence"/>
</dbReference>
<gene>
    <name evidence="1" type="ORF">CR513_23515</name>
</gene>
<accession>A0A371GUJ8</accession>
<comment type="caution">
    <text evidence="1">The sequence shown here is derived from an EMBL/GenBank/DDBJ whole genome shotgun (WGS) entry which is preliminary data.</text>
</comment>
<keyword evidence="2" id="KW-1185">Reference proteome</keyword>
<evidence type="ECO:0000313" key="2">
    <source>
        <dbReference type="Proteomes" id="UP000257109"/>
    </source>
</evidence>
<dbReference type="EMBL" id="QJKJ01004451">
    <property type="protein sequence ID" value="RDX94136.1"/>
    <property type="molecule type" value="Genomic_DNA"/>
</dbReference>
<feature type="non-terminal residue" evidence="1">
    <location>
        <position position="1"/>
    </location>
</feature>
<evidence type="ECO:0000313" key="1">
    <source>
        <dbReference type="EMBL" id="RDX94136.1"/>
    </source>
</evidence>
<sequence>MALLVILRKKKENFCLMDDSDEENLVKDSNFDKSSSYDQLQVLIVTSSKCIDQIQGIKVSSLSIAVAPRYPSNTPTCRNHSDFKSKDYFTMVLIRSAHDT</sequence>
<protein>
    <submittedName>
        <fullName evidence="1">Uncharacterized protein</fullName>
    </submittedName>
</protein>
<dbReference type="AlphaFoldDB" id="A0A371GUJ8"/>